<evidence type="ECO:0000313" key="2">
    <source>
        <dbReference type="EMBL" id="RKP26498.1"/>
    </source>
</evidence>
<dbReference type="EMBL" id="KZ989408">
    <property type="protein sequence ID" value="RKP26498.1"/>
    <property type="molecule type" value="Genomic_DNA"/>
</dbReference>
<proteinExistence type="predicted"/>
<evidence type="ECO:0000256" key="1">
    <source>
        <dbReference type="ARBA" id="ARBA00023002"/>
    </source>
</evidence>
<keyword evidence="3" id="KW-1185">Reference proteome</keyword>
<dbReference type="Proteomes" id="UP000278143">
    <property type="component" value="Unassembled WGS sequence"/>
</dbReference>
<feature type="non-terminal residue" evidence="2">
    <location>
        <position position="177"/>
    </location>
</feature>
<organism evidence="2 3">
    <name type="scientific">Syncephalis pseudoplumigaleata</name>
    <dbReference type="NCBI Taxonomy" id="1712513"/>
    <lineage>
        <taxon>Eukaryota</taxon>
        <taxon>Fungi</taxon>
        <taxon>Fungi incertae sedis</taxon>
        <taxon>Zoopagomycota</taxon>
        <taxon>Zoopagomycotina</taxon>
        <taxon>Zoopagomycetes</taxon>
        <taxon>Zoopagales</taxon>
        <taxon>Piptocephalidaceae</taxon>
        <taxon>Syncephalis</taxon>
    </lineage>
</organism>
<dbReference type="PANTHER" id="PTHR35870:SF1">
    <property type="entry name" value="PROTEIN, PUTATIVE (AFU_ORTHOLOGUE AFUA_5G03330)-RELATED"/>
    <property type="match status" value="1"/>
</dbReference>
<name>A0A4P9Z2C1_9FUNG</name>
<protein>
    <submittedName>
        <fullName evidence="2">Uncharacterized protein</fullName>
    </submittedName>
</protein>
<dbReference type="Pfam" id="PF14027">
    <property type="entry name" value="Questin_oxidase"/>
    <property type="match status" value="1"/>
</dbReference>
<dbReference type="GO" id="GO:0016491">
    <property type="term" value="F:oxidoreductase activity"/>
    <property type="evidence" value="ECO:0007669"/>
    <property type="project" value="UniProtKB-KW"/>
</dbReference>
<evidence type="ECO:0000313" key="3">
    <source>
        <dbReference type="Proteomes" id="UP000278143"/>
    </source>
</evidence>
<keyword evidence="1" id="KW-0560">Oxidoreductase</keyword>
<sequence>MSRCAAQVTDTLHRLLLENHTKLDTRYEQYYTNHIVYDLYALAALGASPSRLVDCYEYKRRRLAPLRPRMMALSTARHYEPTGKPEYYSSFLDYYDRRVRALGFDATLEQHLPTVFGGLLGAVGHTAIHLGYAVRYRHDAVLAEALAFASCGEQSLVPRADALYEDDDASAAAAIEP</sequence>
<dbReference type="PANTHER" id="PTHR35870">
    <property type="entry name" value="PROTEIN, PUTATIVE (AFU_ORTHOLOGUE AFUA_5G03330)-RELATED"/>
    <property type="match status" value="1"/>
</dbReference>
<reference evidence="3" key="1">
    <citation type="journal article" date="2018" name="Nat. Microbiol.">
        <title>Leveraging single-cell genomics to expand the fungal tree of life.</title>
        <authorList>
            <person name="Ahrendt S.R."/>
            <person name="Quandt C.A."/>
            <person name="Ciobanu D."/>
            <person name="Clum A."/>
            <person name="Salamov A."/>
            <person name="Andreopoulos B."/>
            <person name="Cheng J.F."/>
            <person name="Woyke T."/>
            <person name="Pelin A."/>
            <person name="Henrissat B."/>
            <person name="Reynolds N.K."/>
            <person name="Benny G.L."/>
            <person name="Smith M.E."/>
            <person name="James T.Y."/>
            <person name="Grigoriev I.V."/>
        </authorList>
    </citation>
    <scope>NUCLEOTIDE SEQUENCE [LARGE SCALE GENOMIC DNA]</scope>
    <source>
        <strain evidence="3">Benny S71-1</strain>
    </source>
</reference>
<accession>A0A4P9Z2C1</accession>
<dbReference type="OrthoDB" id="10004862at2759"/>
<dbReference type="InterPro" id="IPR025337">
    <property type="entry name" value="Questin_oxidase-like"/>
</dbReference>
<dbReference type="AlphaFoldDB" id="A0A4P9Z2C1"/>
<gene>
    <name evidence="2" type="ORF">SYNPS1DRAFT_21753</name>
</gene>